<organism evidence="2 3">
    <name type="scientific">Saccharothrix coeruleofusca</name>
    <dbReference type="NCBI Taxonomy" id="33919"/>
    <lineage>
        <taxon>Bacteria</taxon>
        <taxon>Bacillati</taxon>
        <taxon>Actinomycetota</taxon>
        <taxon>Actinomycetes</taxon>
        <taxon>Pseudonocardiales</taxon>
        <taxon>Pseudonocardiaceae</taxon>
        <taxon>Saccharothrix</taxon>
    </lineage>
</organism>
<feature type="region of interest" description="Disordered" evidence="1">
    <location>
        <begin position="1"/>
        <end position="38"/>
    </location>
</feature>
<sequence>MARHAGPRDRRHHFDRARHTGRADPPTKQRGNHCGTGYPQLRLVACGTRTLIDAVFGPSTTGETTYAAA</sequence>
<evidence type="ECO:0000313" key="2">
    <source>
        <dbReference type="EMBL" id="GGP69428.1"/>
    </source>
</evidence>
<gene>
    <name evidence="2" type="ORF">GCM10010185_47800</name>
</gene>
<accession>A0A918EG60</accession>
<reference evidence="2" key="2">
    <citation type="submission" date="2020-09" db="EMBL/GenBank/DDBJ databases">
        <authorList>
            <person name="Sun Q."/>
            <person name="Ohkuma M."/>
        </authorList>
    </citation>
    <scope>NUCLEOTIDE SEQUENCE</scope>
    <source>
        <strain evidence="2">JCM 3313</strain>
    </source>
</reference>
<dbReference type="Proteomes" id="UP000639606">
    <property type="component" value="Unassembled WGS sequence"/>
</dbReference>
<dbReference type="AlphaFoldDB" id="A0A918EG60"/>
<comment type="caution">
    <text evidence="2">The sequence shown here is derived from an EMBL/GenBank/DDBJ whole genome shotgun (WGS) entry which is preliminary data.</text>
</comment>
<evidence type="ECO:0000313" key="3">
    <source>
        <dbReference type="Proteomes" id="UP000639606"/>
    </source>
</evidence>
<reference evidence="2" key="1">
    <citation type="journal article" date="2014" name="Int. J. Syst. Evol. Microbiol.">
        <title>Complete genome sequence of Corynebacterium casei LMG S-19264T (=DSM 44701T), isolated from a smear-ripened cheese.</title>
        <authorList>
            <consortium name="US DOE Joint Genome Institute (JGI-PGF)"/>
            <person name="Walter F."/>
            <person name="Albersmeier A."/>
            <person name="Kalinowski J."/>
            <person name="Ruckert C."/>
        </authorList>
    </citation>
    <scope>NUCLEOTIDE SEQUENCE</scope>
    <source>
        <strain evidence="2">JCM 3313</strain>
    </source>
</reference>
<evidence type="ECO:0000256" key="1">
    <source>
        <dbReference type="SAM" id="MobiDB-lite"/>
    </source>
</evidence>
<name>A0A918EG60_9PSEU</name>
<keyword evidence="3" id="KW-1185">Reference proteome</keyword>
<protein>
    <submittedName>
        <fullName evidence="2">Uncharacterized protein</fullName>
    </submittedName>
</protein>
<dbReference type="EMBL" id="BMRG01000011">
    <property type="protein sequence ID" value="GGP69428.1"/>
    <property type="molecule type" value="Genomic_DNA"/>
</dbReference>
<feature type="compositionally biased region" description="Basic residues" evidence="1">
    <location>
        <begin position="1"/>
        <end position="16"/>
    </location>
</feature>
<proteinExistence type="predicted"/>
<feature type="compositionally biased region" description="Basic and acidic residues" evidence="1">
    <location>
        <begin position="17"/>
        <end position="27"/>
    </location>
</feature>